<name>X1M565_9ZZZZ</name>
<evidence type="ECO:0008006" key="2">
    <source>
        <dbReference type="Google" id="ProtNLM"/>
    </source>
</evidence>
<dbReference type="EMBL" id="BARV01021710">
    <property type="protein sequence ID" value="GAI26767.1"/>
    <property type="molecule type" value="Genomic_DNA"/>
</dbReference>
<accession>X1M565</accession>
<sequence length="42" mass="5043">MMIAIKSLKKQWKKTVKKYSKDKRVLDEMYSLCGLIQKIRVI</sequence>
<gene>
    <name evidence="1" type="ORF">S06H3_35923</name>
</gene>
<dbReference type="AlphaFoldDB" id="X1M565"/>
<comment type="caution">
    <text evidence="1">The sequence shown here is derived from an EMBL/GenBank/DDBJ whole genome shotgun (WGS) entry which is preliminary data.</text>
</comment>
<organism evidence="1">
    <name type="scientific">marine sediment metagenome</name>
    <dbReference type="NCBI Taxonomy" id="412755"/>
    <lineage>
        <taxon>unclassified sequences</taxon>
        <taxon>metagenomes</taxon>
        <taxon>ecological metagenomes</taxon>
    </lineage>
</organism>
<proteinExistence type="predicted"/>
<evidence type="ECO:0000313" key="1">
    <source>
        <dbReference type="EMBL" id="GAI26767.1"/>
    </source>
</evidence>
<reference evidence="1" key="1">
    <citation type="journal article" date="2014" name="Front. Microbiol.">
        <title>High frequency of phylogenetically diverse reductive dehalogenase-homologous genes in deep subseafloor sedimentary metagenomes.</title>
        <authorList>
            <person name="Kawai M."/>
            <person name="Futagami T."/>
            <person name="Toyoda A."/>
            <person name="Takaki Y."/>
            <person name="Nishi S."/>
            <person name="Hori S."/>
            <person name="Arai W."/>
            <person name="Tsubouchi T."/>
            <person name="Morono Y."/>
            <person name="Uchiyama I."/>
            <person name="Ito T."/>
            <person name="Fujiyama A."/>
            <person name="Inagaki F."/>
            <person name="Takami H."/>
        </authorList>
    </citation>
    <scope>NUCLEOTIDE SEQUENCE</scope>
    <source>
        <strain evidence="1">Expedition CK06-06</strain>
    </source>
</reference>
<protein>
    <recommendedName>
        <fullName evidence="2">Transposase DDE domain-containing protein</fullName>
    </recommendedName>
</protein>